<evidence type="ECO:0000259" key="5">
    <source>
        <dbReference type="Pfam" id="PF01556"/>
    </source>
</evidence>
<proteinExistence type="predicted"/>
<sequence length="178" mass="19462">PCTQCNGIGQHNATKTLSVSIPAGVDNETQIRLSGEGGPGQLGQHNGDLYVALTVEQHKFFQRRNNDIILELEINISEAALGTTVMIPTIDDKQELRIPSGTQPGDILRLRGLGVPNVRNGKRGDQIVVTTVAIPKQTTSEQQRLLSELGNTFQHRAKPKEQTGDKGFFEQVRQILGM</sequence>
<protein>
    <recommendedName>
        <fullName evidence="5">Chaperone DnaJ C-terminal domain-containing protein</fullName>
    </recommendedName>
</protein>
<evidence type="ECO:0000256" key="4">
    <source>
        <dbReference type="ARBA" id="ARBA00022833"/>
    </source>
</evidence>
<dbReference type="EMBL" id="UINC01106937">
    <property type="protein sequence ID" value="SVC71947.1"/>
    <property type="molecule type" value="Genomic_DNA"/>
</dbReference>
<keyword evidence="1" id="KW-0479">Metal-binding</keyword>
<dbReference type="GO" id="GO:0042026">
    <property type="term" value="P:protein refolding"/>
    <property type="evidence" value="ECO:0007669"/>
    <property type="project" value="TreeGrafter"/>
</dbReference>
<keyword evidence="2" id="KW-0677">Repeat</keyword>
<feature type="domain" description="Chaperone DnaJ C-terminal" evidence="5">
    <location>
        <begin position="13"/>
        <end position="135"/>
    </location>
</feature>
<evidence type="ECO:0000313" key="6">
    <source>
        <dbReference type="EMBL" id="SVC71947.1"/>
    </source>
</evidence>
<gene>
    <name evidence="6" type="ORF">METZ01_LOCUS324801</name>
</gene>
<dbReference type="GO" id="GO:0005737">
    <property type="term" value="C:cytoplasm"/>
    <property type="evidence" value="ECO:0007669"/>
    <property type="project" value="TreeGrafter"/>
</dbReference>
<accession>A0A382PGF8</accession>
<dbReference type="PANTHER" id="PTHR43096">
    <property type="entry name" value="DNAJ HOMOLOG 1, MITOCHONDRIAL-RELATED"/>
    <property type="match status" value="1"/>
</dbReference>
<organism evidence="6">
    <name type="scientific">marine metagenome</name>
    <dbReference type="NCBI Taxonomy" id="408172"/>
    <lineage>
        <taxon>unclassified sequences</taxon>
        <taxon>metagenomes</taxon>
        <taxon>ecological metagenomes</taxon>
    </lineage>
</organism>
<dbReference type="GO" id="GO:0051082">
    <property type="term" value="F:unfolded protein binding"/>
    <property type="evidence" value="ECO:0007669"/>
    <property type="project" value="InterPro"/>
</dbReference>
<keyword evidence="3" id="KW-0863">Zinc-finger</keyword>
<reference evidence="6" key="1">
    <citation type="submission" date="2018-05" db="EMBL/GenBank/DDBJ databases">
        <authorList>
            <person name="Lanie J.A."/>
            <person name="Ng W.-L."/>
            <person name="Kazmierczak K.M."/>
            <person name="Andrzejewski T.M."/>
            <person name="Davidsen T.M."/>
            <person name="Wayne K.J."/>
            <person name="Tettelin H."/>
            <person name="Glass J.I."/>
            <person name="Rusch D."/>
            <person name="Podicherti R."/>
            <person name="Tsui H.-C.T."/>
            <person name="Winkler M.E."/>
        </authorList>
    </citation>
    <scope>NUCLEOTIDE SEQUENCE</scope>
</reference>
<dbReference type="CDD" id="cd10747">
    <property type="entry name" value="DnaJ_C"/>
    <property type="match status" value="1"/>
</dbReference>
<evidence type="ECO:0000256" key="1">
    <source>
        <dbReference type="ARBA" id="ARBA00022723"/>
    </source>
</evidence>
<evidence type="ECO:0000256" key="2">
    <source>
        <dbReference type="ARBA" id="ARBA00022737"/>
    </source>
</evidence>
<dbReference type="InterPro" id="IPR008971">
    <property type="entry name" value="HSP40/DnaJ_pept-bd"/>
</dbReference>
<dbReference type="Gene3D" id="2.60.260.20">
    <property type="entry name" value="Urease metallochaperone UreE, N-terminal domain"/>
    <property type="match status" value="2"/>
</dbReference>
<dbReference type="Pfam" id="PF01556">
    <property type="entry name" value="DnaJ_C"/>
    <property type="match status" value="1"/>
</dbReference>
<dbReference type="FunFam" id="2.60.260.20:FF:000005">
    <property type="entry name" value="Chaperone protein dnaJ 1, mitochondrial"/>
    <property type="match status" value="1"/>
</dbReference>
<name>A0A382PGF8_9ZZZZ</name>
<dbReference type="GO" id="GO:0008270">
    <property type="term" value="F:zinc ion binding"/>
    <property type="evidence" value="ECO:0007669"/>
    <property type="project" value="UniProtKB-KW"/>
</dbReference>
<evidence type="ECO:0000256" key="3">
    <source>
        <dbReference type="ARBA" id="ARBA00022771"/>
    </source>
</evidence>
<dbReference type="SUPFAM" id="SSF49493">
    <property type="entry name" value="HSP40/DnaJ peptide-binding domain"/>
    <property type="match status" value="2"/>
</dbReference>
<dbReference type="InterPro" id="IPR002939">
    <property type="entry name" value="DnaJ_C"/>
</dbReference>
<keyword evidence="4" id="KW-0862">Zinc</keyword>
<feature type="non-terminal residue" evidence="6">
    <location>
        <position position="1"/>
    </location>
</feature>
<dbReference type="PANTHER" id="PTHR43096:SF48">
    <property type="entry name" value="CHAPERONE PROTEIN DNAJ"/>
    <property type="match status" value="1"/>
</dbReference>
<dbReference type="AlphaFoldDB" id="A0A382PGF8"/>